<organism evidence="1 2">
    <name type="scientific">Trichomonas vaginalis (strain ATCC PRA-98 / G3)</name>
    <dbReference type="NCBI Taxonomy" id="412133"/>
    <lineage>
        <taxon>Eukaryota</taxon>
        <taxon>Metamonada</taxon>
        <taxon>Parabasalia</taxon>
        <taxon>Trichomonadida</taxon>
        <taxon>Trichomonadidae</taxon>
        <taxon>Trichomonas</taxon>
    </lineage>
</organism>
<sequence>MYGSAFHYNTVMKSISVHILNPYMISDERGLYSYNKTILWYCCSGYTDVYTIKSETTTLEIGAFVHYQGPGVNLPSNLQIIKYLCFAYSKITEITMPDTVKSLEGSVFLNCKQLTHATLSENISTIYSYTFQYSGIQSMHIPNKAKNIYKGAFSSCLSLEDFWLSSPLPKFDGGVFSLSPNIKFKSDDGTTLNINEENVVFNKDNTSVVGYFGSTEDIIHLPNTVKKIETRVFIEKDNIKKVVCDNGCQLESIGEYAFQNCINLQVFPTFSFVKQIGSYAFNGCALKVDLDFSSPLTLIDDFAFVNNQYLSKVSFASSSLLRIGKSAFRNCPNLQNLTFGGTAEINLSESCFQYSSNLEKLTITNKVHLASLCFSSCGLKNITFENNYVSDKTIPTFCFKGCTNLSEIILPINCETIELEAFAGTSLTHVVVPNNILVLSRQCFRDCVYLKNITISDDSRLTKIEYAVFQGCSSFSYVNSFNAQNFCSDNGAIYTNTRNRIIVYPPANKNKFFAFSDQVKEIEQSSFIGCTNLEVILIPDNSVVSIGESAFKDCINLKQINIPKSVQSIGADAFSGCDNIRCGIIFENKTAEFKEMLKNSGLPAIALSICSGVTCKAQITRTFNYSLLFVFILM</sequence>
<dbReference type="VEuPathDB" id="TrichDB:TVAGG3_0903570"/>
<dbReference type="AlphaFoldDB" id="A2F8H1"/>
<dbReference type="KEGG" id="tva:4756566"/>
<keyword evidence="2" id="KW-1185">Reference proteome</keyword>
<reference evidence="1" key="1">
    <citation type="submission" date="2006-10" db="EMBL/GenBank/DDBJ databases">
        <authorList>
            <person name="Amadeo P."/>
            <person name="Zhao Q."/>
            <person name="Wortman J."/>
            <person name="Fraser-Liggett C."/>
            <person name="Carlton J."/>
        </authorList>
    </citation>
    <scope>NUCLEOTIDE SEQUENCE</scope>
    <source>
        <strain evidence="1">G3</strain>
    </source>
</reference>
<dbReference type="VEuPathDB" id="TrichDB:TVAG_492550"/>
<dbReference type="Pfam" id="PF13306">
    <property type="entry name" value="LRR_5"/>
    <property type="match status" value="3"/>
</dbReference>
<accession>A2F8H1</accession>
<dbReference type="EMBL" id="DS113662">
    <property type="protein sequence ID" value="EAX98764.1"/>
    <property type="molecule type" value="Genomic_DNA"/>
</dbReference>
<gene>
    <name evidence="1" type="ORF">TVAG_492550</name>
</gene>
<proteinExistence type="predicted"/>
<dbReference type="Gene3D" id="3.80.10.10">
    <property type="entry name" value="Ribonuclease Inhibitor"/>
    <property type="match status" value="3"/>
</dbReference>
<dbReference type="InterPro" id="IPR032675">
    <property type="entry name" value="LRR_dom_sf"/>
</dbReference>
<dbReference type="SUPFAM" id="SSF52058">
    <property type="entry name" value="L domain-like"/>
    <property type="match status" value="1"/>
</dbReference>
<dbReference type="InterPro" id="IPR053139">
    <property type="entry name" value="Surface_bspA-like"/>
</dbReference>
<dbReference type="PANTHER" id="PTHR45661:SF3">
    <property type="entry name" value="IG-LIKE DOMAIN-CONTAINING PROTEIN"/>
    <property type="match status" value="1"/>
</dbReference>
<dbReference type="STRING" id="5722.A2F8H1"/>
<protein>
    <submittedName>
        <fullName evidence="1">Surface antigen BspA-like</fullName>
    </submittedName>
</protein>
<evidence type="ECO:0000313" key="2">
    <source>
        <dbReference type="Proteomes" id="UP000001542"/>
    </source>
</evidence>
<dbReference type="OrthoDB" id="6363818at2759"/>
<dbReference type="RefSeq" id="XP_001311694.1">
    <property type="nucleotide sequence ID" value="XM_001311693.1"/>
</dbReference>
<dbReference type="SMR" id="A2F8H1"/>
<dbReference type="InParanoid" id="A2F8H1"/>
<dbReference type="Proteomes" id="UP000001542">
    <property type="component" value="Unassembled WGS sequence"/>
</dbReference>
<evidence type="ECO:0000313" key="1">
    <source>
        <dbReference type="EMBL" id="EAX98764.1"/>
    </source>
</evidence>
<dbReference type="PANTHER" id="PTHR45661">
    <property type="entry name" value="SURFACE ANTIGEN"/>
    <property type="match status" value="1"/>
</dbReference>
<name>A2F8H1_TRIV3</name>
<reference evidence="1" key="2">
    <citation type="journal article" date="2007" name="Science">
        <title>Draft genome sequence of the sexually transmitted pathogen Trichomonas vaginalis.</title>
        <authorList>
            <person name="Carlton J.M."/>
            <person name="Hirt R.P."/>
            <person name="Silva J.C."/>
            <person name="Delcher A.L."/>
            <person name="Schatz M."/>
            <person name="Zhao Q."/>
            <person name="Wortman J.R."/>
            <person name="Bidwell S.L."/>
            <person name="Alsmark U.C.M."/>
            <person name="Besteiro S."/>
            <person name="Sicheritz-Ponten T."/>
            <person name="Noel C.J."/>
            <person name="Dacks J.B."/>
            <person name="Foster P.G."/>
            <person name="Simillion C."/>
            <person name="Van de Peer Y."/>
            <person name="Miranda-Saavedra D."/>
            <person name="Barton G.J."/>
            <person name="Westrop G.D."/>
            <person name="Mueller S."/>
            <person name="Dessi D."/>
            <person name="Fiori P.L."/>
            <person name="Ren Q."/>
            <person name="Paulsen I."/>
            <person name="Zhang H."/>
            <person name="Bastida-Corcuera F.D."/>
            <person name="Simoes-Barbosa A."/>
            <person name="Brown M.T."/>
            <person name="Hayes R.D."/>
            <person name="Mukherjee M."/>
            <person name="Okumura C.Y."/>
            <person name="Schneider R."/>
            <person name="Smith A.J."/>
            <person name="Vanacova S."/>
            <person name="Villalvazo M."/>
            <person name="Haas B.J."/>
            <person name="Pertea M."/>
            <person name="Feldblyum T.V."/>
            <person name="Utterback T.R."/>
            <person name="Shu C.L."/>
            <person name="Osoegawa K."/>
            <person name="de Jong P.J."/>
            <person name="Hrdy I."/>
            <person name="Horvathova L."/>
            <person name="Zubacova Z."/>
            <person name="Dolezal P."/>
            <person name="Malik S.B."/>
            <person name="Logsdon J.M. Jr."/>
            <person name="Henze K."/>
            <person name="Gupta A."/>
            <person name="Wang C.C."/>
            <person name="Dunne R.L."/>
            <person name="Upcroft J.A."/>
            <person name="Upcroft P."/>
            <person name="White O."/>
            <person name="Salzberg S.L."/>
            <person name="Tang P."/>
            <person name="Chiu C.-H."/>
            <person name="Lee Y.-S."/>
            <person name="Embley T.M."/>
            <person name="Coombs G.H."/>
            <person name="Mottram J.C."/>
            <person name="Tachezy J."/>
            <person name="Fraser-Liggett C.M."/>
            <person name="Johnson P.J."/>
        </authorList>
    </citation>
    <scope>NUCLEOTIDE SEQUENCE [LARGE SCALE GENOMIC DNA]</scope>
    <source>
        <strain evidence="1">G3</strain>
    </source>
</reference>
<dbReference type="InterPro" id="IPR026906">
    <property type="entry name" value="LRR_5"/>
</dbReference>